<name>A0A0F9LRX9_9ZZZZ</name>
<protein>
    <submittedName>
        <fullName evidence="1">Uncharacterized protein</fullName>
    </submittedName>
</protein>
<proteinExistence type="predicted"/>
<reference evidence="1" key="1">
    <citation type="journal article" date="2015" name="Nature">
        <title>Complex archaea that bridge the gap between prokaryotes and eukaryotes.</title>
        <authorList>
            <person name="Spang A."/>
            <person name="Saw J.H."/>
            <person name="Jorgensen S.L."/>
            <person name="Zaremba-Niedzwiedzka K."/>
            <person name="Martijn J."/>
            <person name="Lind A.E."/>
            <person name="van Eijk R."/>
            <person name="Schleper C."/>
            <person name="Guy L."/>
            <person name="Ettema T.J."/>
        </authorList>
    </citation>
    <scope>NUCLEOTIDE SEQUENCE</scope>
</reference>
<accession>A0A0F9LRX9</accession>
<comment type="caution">
    <text evidence="1">The sequence shown here is derived from an EMBL/GenBank/DDBJ whole genome shotgun (WGS) entry which is preliminary data.</text>
</comment>
<gene>
    <name evidence="1" type="ORF">LCGC14_1474220</name>
</gene>
<dbReference type="EMBL" id="LAZR01010404">
    <property type="protein sequence ID" value="KKM67135.1"/>
    <property type="molecule type" value="Genomic_DNA"/>
</dbReference>
<dbReference type="AlphaFoldDB" id="A0A0F9LRX9"/>
<evidence type="ECO:0000313" key="1">
    <source>
        <dbReference type="EMBL" id="KKM67135.1"/>
    </source>
</evidence>
<sequence length="91" mass="10371">MTNMLEEPCKRGHDCSYKKINNQGAVVCRRCMADANLRSRRRYHIRSILSSPGLEFTIHRSYKCDDCGAIFPSTIKRLCPYCSGSSMLYAS</sequence>
<organism evidence="1">
    <name type="scientific">marine sediment metagenome</name>
    <dbReference type="NCBI Taxonomy" id="412755"/>
    <lineage>
        <taxon>unclassified sequences</taxon>
        <taxon>metagenomes</taxon>
        <taxon>ecological metagenomes</taxon>
    </lineage>
</organism>